<dbReference type="Gene3D" id="2.30.110.10">
    <property type="entry name" value="Electron Transport, Fmn-binding Protein, Chain A"/>
    <property type="match status" value="1"/>
</dbReference>
<keyword evidence="2" id="KW-0560">Oxidoreductase</keyword>
<dbReference type="InterPro" id="IPR012349">
    <property type="entry name" value="Split_barrel_FMN-bd"/>
</dbReference>
<dbReference type="GO" id="GO:0010181">
    <property type="term" value="F:FMN binding"/>
    <property type="evidence" value="ECO:0007669"/>
    <property type="project" value="InterPro"/>
</dbReference>
<organism evidence="4 5">
    <name type="scientific">Acinetobacter baumannii</name>
    <dbReference type="NCBI Taxonomy" id="470"/>
    <lineage>
        <taxon>Bacteria</taxon>
        <taxon>Pseudomonadati</taxon>
        <taxon>Pseudomonadota</taxon>
        <taxon>Gammaproteobacteria</taxon>
        <taxon>Moraxellales</taxon>
        <taxon>Moraxellaceae</taxon>
        <taxon>Acinetobacter</taxon>
        <taxon>Acinetobacter calcoaceticus/baumannii complex</taxon>
    </lineage>
</organism>
<feature type="non-terminal residue" evidence="4">
    <location>
        <position position="1"/>
    </location>
</feature>
<dbReference type="Proteomes" id="UP000280073">
    <property type="component" value="Unassembled WGS sequence"/>
</dbReference>
<name>A0A3R9S9Y7_ACIBA</name>
<evidence type="ECO:0000259" key="3">
    <source>
        <dbReference type="Pfam" id="PF01613"/>
    </source>
</evidence>
<evidence type="ECO:0000313" key="5">
    <source>
        <dbReference type="Proteomes" id="UP000280073"/>
    </source>
</evidence>
<comment type="caution">
    <text evidence="4">The sequence shown here is derived from an EMBL/GenBank/DDBJ whole genome shotgun (WGS) entry which is preliminary data.</text>
</comment>
<dbReference type="InterPro" id="IPR050268">
    <property type="entry name" value="NADH-dep_flavin_reductase"/>
</dbReference>
<reference evidence="4 5" key="1">
    <citation type="submission" date="2018-10" db="EMBL/GenBank/DDBJ databases">
        <title>GWAS and RNA-Seq identify cryptic mechanisms of antimicrobial resistance in Acinetobacter baumannii.</title>
        <authorList>
            <person name="Sahl J.W."/>
        </authorList>
    </citation>
    <scope>NUCLEOTIDE SEQUENCE [LARGE SCALE GENOMIC DNA]</scope>
    <source>
        <strain evidence="4 5">TG28175</strain>
    </source>
</reference>
<evidence type="ECO:0000256" key="2">
    <source>
        <dbReference type="ARBA" id="ARBA00023002"/>
    </source>
</evidence>
<sequence length="74" mass="8211">DKFAGIAHQQCNAGVPILTDALATLVCRNVNQYEGGDHLIFIGQIEQYQQRQGEPLVFHAGKYRIAAEHPELAH</sequence>
<dbReference type="Pfam" id="PF01613">
    <property type="entry name" value="Flavin_Reduct"/>
    <property type="match status" value="1"/>
</dbReference>
<evidence type="ECO:0000256" key="1">
    <source>
        <dbReference type="ARBA" id="ARBA00008898"/>
    </source>
</evidence>
<dbReference type="PANTHER" id="PTHR30466">
    <property type="entry name" value="FLAVIN REDUCTASE"/>
    <property type="match status" value="1"/>
</dbReference>
<protein>
    <submittedName>
        <fullName evidence="4">Flavin reductase</fullName>
    </submittedName>
</protein>
<comment type="similarity">
    <text evidence="1">Belongs to the non-flavoprotein flavin reductase family.</text>
</comment>
<evidence type="ECO:0000313" key="4">
    <source>
        <dbReference type="EMBL" id="RSR63360.1"/>
    </source>
</evidence>
<proteinExistence type="inferred from homology"/>
<dbReference type="AlphaFoldDB" id="A0A3R9S9Y7"/>
<dbReference type="SUPFAM" id="SSF50475">
    <property type="entry name" value="FMN-binding split barrel"/>
    <property type="match status" value="1"/>
</dbReference>
<dbReference type="InterPro" id="IPR002563">
    <property type="entry name" value="Flavin_Rdtase-like_dom"/>
</dbReference>
<dbReference type="PANTHER" id="PTHR30466:SF11">
    <property type="entry name" value="FLAVIN-DEPENDENT MONOOXYGENASE, REDUCTASE SUBUNIT HSAB"/>
    <property type="match status" value="1"/>
</dbReference>
<gene>
    <name evidence="4" type="ORF">EA686_01450</name>
</gene>
<dbReference type="GO" id="GO:0042602">
    <property type="term" value="F:riboflavin reductase (NADPH) activity"/>
    <property type="evidence" value="ECO:0007669"/>
    <property type="project" value="TreeGrafter"/>
</dbReference>
<dbReference type="EMBL" id="RFDI01000039">
    <property type="protein sequence ID" value="RSR63360.1"/>
    <property type="molecule type" value="Genomic_DNA"/>
</dbReference>
<feature type="domain" description="Flavin reductase like" evidence="3">
    <location>
        <begin position="1"/>
        <end position="65"/>
    </location>
</feature>
<accession>A0A3R9S9Y7</accession>